<sequence length="155" mass="16978">MPRLGRSARPMPQPRQGPCRLRTDSDVDSSGGREMRKQAWAAGVSVAAIGGWLATRSKNASKYMHRTTNKTKGLAYRAVRRHPSTTVDDPVLADRIRSTIGPLEKQLHNSRINVTVENGVAILHGEAKSPEAATQIEEAVRHVAGIRDVRSHLSD</sequence>
<accession>A0A417Y920</accession>
<comment type="caution">
    <text evidence="3">The sequence shown here is derived from an EMBL/GenBank/DDBJ whole genome shotgun (WGS) entry which is preliminary data.</text>
</comment>
<feature type="compositionally biased region" description="Basic and acidic residues" evidence="1">
    <location>
        <begin position="21"/>
        <end position="35"/>
    </location>
</feature>
<evidence type="ECO:0000259" key="2">
    <source>
        <dbReference type="PROSITE" id="PS50914"/>
    </source>
</evidence>
<reference evidence="3 4" key="1">
    <citation type="submission" date="2018-09" db="EMBL/GenBank/DDBJ databases">
        <title>Genome sequencing of Nocardioides immobilis CCTCC AB 2017083 for comparison to Nocardioides silvaticus.</title>
        <authorList>
            <person name="Li C."/>
            <person name="Wang G."/>
        </authorList>
    </citation>
    <scope>NUCLEOTIDE SEQUENCE [LARGE SCALE GENOMIC DNA]</scope>
    <source>
        <strain evidence="3 4">CCTCC AB 2017083</strain>
    </source>
</reference>
<dbReference type="AlphaFoldDB" id="A0A417Y920"/>
<dbReference type="EMBL" id="QXGH01000003">
    <property type="protein sequence ID" value="RHW29085.1"/>
    <property type="molecule type" value="Genomic_DNA"/>
</dbReference>
<feature type="region of interest" description="Disordered" evidence="1">
    <location>
        <begin position="1"/>
        <end position="35"/>
    </location>
</feature>
<dbReference type="PROSITE" id="PS50914">
    <property type="entry name" value="BON"/>
    <property type="match status" value="1"/>
</dbReference>
<dbReference type="Pfam" id="PF04972">
    <property type="entry name" value="BON"/>
    <property type="match status" value="1"/>
</dbReference>
<organism evidence="3 4">
    <name type="scientific">Nocardioides immobilis</name>
    <dbReference type="NCBI Taxonomy" id="2049295"/>
    <lineage>
        <taxon>Bacteria</taxon>
        <taxon>Bacillati</taxon>
        <taxon>Actinomycetota</taxon>
        <taxon>Actinomycetes</taxon>
        <taxon>Propionibacteriales</taxon>
        <taxon>Nocardioidaceae</taxon>
        <taxon>Nocardioides</taxon>
    </lineage>
</organism>
<dbReference type="Gene3D" id="3.30.1340.30">
    <property type="match status" value="1"/>
</dbReference>
<evidence type="ECO:0000256" key="1">
    <source>
        <dbReference type="SAM" id="MobiDB-lite"/>
    </source>
</evidence>
<keyword evidence="4" id="KW-1185">Reference proteome</keyword>
<dbReference type="InterPro" id="IPR007055">
    <property type="entry name" value="BON_dom"/>
</dbReference>
<name>A0A417Y920_9ACTN</name>
<gene>
    <name evidence="3" type="ORF">D0Z08_00405</name>
</gene>
<evidence type="ECO:0000313" key="3">
    <source>
        <dbReference type="EMBL" id="RHW29085.1"/>
    </source>
</evidence>
<proteinExistence type="predicted"/>
<evidence type="ECO:0000313" key="4">
    <source>
        <dbReference type="Proteomes" id="UP000283644"/>
    </source>
</evidence>
<dbReference type="OrthoDB" id="3825331at2"/>
<dbReference type="Proteomes" id="UP000283644">
    <property type="component" value="Unassembled WGS sequence"/>
</dbReference>
<feature type="domain" description="BON" evidence="2">
    <location>
        <begin position="88"/>
        <end position="155"/>
    </location>
</feature>
<protein>
    <submittedName>
        <fullName evidence="3">BON domain-containing protein</fullName>
    </submittedName>
</protein>